<dbReference type="AlphaFoldDB" id="A0A6A6J1L1"/>
<evidence type="ECO:0000256" key="2">
    <source>
        <dbReference type="ARBA" id="ARBA00006175"/>
    </source>
</evidence>
<dbReference type="RefSeq" id="XP_033691550.1">
    <property type="nucleotide sequence ID" value="XM_033825448.1"/>
</dbReference>
<feature type="transmembrane region" description="Helical" evidence="8">
    <location>
        <begin position="33"/>
        <end position="57"/>
    </location>
</feature>
<dbReference type="Gene3D" id="1.20.1080.10">
    <property type="entry name" value="Glycerol uptake facilitator protein"/>
    <property type="match status" value="1"/>
</dbReference>
<feature type="transmembrane region" description="Helical" evidence="8">
    <location>
        <begin position="163"/>
        <end position="184"/>
    </location>
</feature>
<feature type="region of interest" description="Disordered" evidence="7">
    <location>
        <begin position="1"/>
        <end position="26"/>
    </location>
</feature>
<feature type="compositionally biased region" description="Pro residues" evidence="7">
    <location>
        <begin position="1"/>
        <end position="17"/>
    </location>
</feature>
<feature type="transmembrane region" description="Helical" evidence="8">
    <location>
        <begin position="129"/>
        <end position="151"/>
    </location>
</feature>
<dbReference type="Proteomes" id="UP000800094">
    <property type="component" value="Unassembled WGS sequence"/>
</dbReference>
<dbReference type="GO" id="GO:0015250">
    <property type="term" value="F:water channel activity"/>
    <property type="evidence" value="ECO:0007669"/>
    <property type="project" value="TreeGrafter"/>
</dbReference>
<proteinExistence type="inferred from homology"/>
<keyword evidence="10" id="KW-1185">Reference proteome</keyword>
<keyword evidence="4 8" id="KW-1133">Transmembrane helix</keyword>
<keyword evidence="5 8" id="KW-0472">Membrane</keyword>
<dbReference type="SUPFAM" id="SSF81338">
    <property type="entry name" value="Aquaporin-like"/>
    <property type="match status" value="1"/>
</dbReference>
<feature type="transmembrane region" description="Helical" evidence="8">
    <location>
        <begin position="191"/>
        <end position="212"/>
    </location>
</feature>
<dbReference type="Pfam" id="PF00230">
    <property type="entry name" value="MIP"/>
    <property type="match status" value="1"/>
</dbReference>
<feature type="transmembrane region" description="Helical" evidence="8">
    <location>
        <begin position="232"/>
        <end position="252"/>
    </location>
</feature>
<dbReference type="PANTHER" id="PTHR19139:SF199">
    <property type="entry name" value="MIP17260P"/>
    <property type="match status" value="1"/>
</dbReference>
<evidence type="ECO:0000313" key="9">
    <source>
        <dbReference type="EMBL" id="KAF2256546.1"/>
    </source>
</evidence>
<accession>A0A6A6J1L1</accession>
<evidence type="ECO:0000256" key="4">
    <source>
        <dbReference type="ARBA" id="ARBA00022989"/>
    </source>
</evidence>
<keyword evidence="6" id="KW-0813">Transport</keyword>
<protein>
    <submittedName>
        <fullName evidence="9">Aquaporin-like protein</fullName>
    </submittedName>
</protein>
<dbReference type="GeneID" id="54578778"/>
<evidence type="ECO:0000256" key="8">
    <source>
        <dbReference type="SAM" id="Phobius"/>
    </source>
</evidence>
<evidence type="ECO:0000256" key="1">
    <source>
        <dbReference type="ARBA" id="ARBA00004141"/>
    </source>
</evidence>
<evidence type="ECO:0000256" key="7">
    <source>
        <dbReference type="SAM" id="MobiDB-lite"/>
    </source>
</evidence>
<dbReference type="InterPro" id="IPR000425">
    <property type="entry name" value="MIP"/>
</dbReference>
<dbReference type="InterPro" id="IPR034294">
    <property type="entry name" value="Aquaporin_transptr"/>
</dbReference>
<evidence type="ECO:0000256" key="6">
    <source>
        <dbReference type="RuleBase" id="RU000477"/>
    </source>
</evidence>
<comment type="subcellular location">
    <subcellularLocation>
        <location evidence="1">Membrane</location>
        <topology evidence="1">Multi-pass membrane protein</topology>
    </subcellularLocation>
</comment>
<dbReference type="PRINTS" id="PR00783">
    <property type="entry name" value="MINTRINSICP"/>
</dbReference>
<dbReference type="PANTHER" id="PTHR19139">
    <property type="entry name" value="AQUAPORIN TRANSPORTER"/>
    <property type="match status" value="1"/>
</dbReference>
<sequence>MPRPPPPPPLPPTPPKPTNARAQRKPNRLRKELAVFLGEFIGTFMFLFLAFAGTQIALQSATINPFIFSEQAEPPEVLKLIYVAFAFGAALAITAAIFADVSGGMFNPAVTTALWLVRSIRWPRALHSILAQILASICASFTVALMLPGTLKVTTSPGTSVSLVQALLLETFLTTQLIITILMLPPGASKPMYIGTALFVAELAGVYSTGGSLNPARSVGPAVVAGFQTNHWIYWVGPMIGAGLGAGIFTLVKSVQGERV</sequence>
<gene>
    <name evidence="9" type="ORF">BU26DRAFT_472861</name>
</gene>
<dbReference type="OrthoDB" id="3222at2759"/>
<reference evidence="9" key="1">
    <citation type="journal article" date="2020" name="Stud. Mycol.">
        <title>101 Dothideomycetes genomes: a test case for predicting lifestyles and emergence of pathogens.</title>
        <authorList>
            <person name="Haridas S."/>
            <person name="Albert R."/>
            <person name="Binder M."/>
            <person name="Bloem J."/>
            <person name="Labutti K."/>
            <person name="Salamov A."/>
            <person name="Andreopoulos B."/>
            <person name="Baker S."/>
            <person name="Barry K."/>
            <person name="Bills G."/>
            <person name="Bluhm B."/>
            <person name="Cannon C."/>
            <person name="Castanera R."/>
            <person name="Culley D."/>
            <person name="Daum C."/>
            <person name="Ezra D."/>
            <person name="Gonzalez J."/>
            <person name="Henrissat B."/>
            <person name="Kuo A."/>
            <person name="Liang C."/>
            <person name="Lipzen A."/>
            <person name="Lutzoni F."/>
            <person name="Magnuson J."/>
            <person name="Mondo S."/>
            <person name="Nolan M."/>
            <person name="Ohm R."/>
            <person name="Pangilinan J."/>
            <person name="Park H.-J."/>
            <person name="Ramirez L."/>
            <person name="Alfaro M."/>
            <person name="Sun H."/>
            <person name="Tritt A."/>
            <person name="Yoshinaga Y."/>
            <person name="Zwiers L.-H."/>
            <person name="Turgeon B."/>
            <person name="Goodwin S."/>
            <person name="Spatafora J."/>
            <person name="Crous P."/>
            <person name="Grigoriev I."/>
        </authorList>
    </citation>
    <scope>NUCLEOTIDE SEQUENCE</scope>
    <source>
        <strain evidence="9">CBS 122368</strain>
    </source>
</reference>
<evidence type="ECO:0000256" key="3">
    <source>
        <dbReference type="ARBA" id="ARBA00022692"/>
    </source>
</evidence>
<dbReference type="EMBL" id="ML987189">
    <property type="protein sequence ID" value="KAF2256546.1"/>
    <property type="molecule type" value="Genomic_DNA"/>
</dbReference>
<organism evidence="9 10">
    <name type="scientific">Trematosphaeria pertusa</name>
    <dbReference type="NCBI Taxonomy" id="390896"/>
    <lineage>
        <taxon>Eukaryota</taxon>
        <taxon>Fungi</taxon>
        <taxon>Dikarya</taxon>
        <taxon>Ascomycota</taxon>
        <taxon>Pezizomycotina</taxon>
        <taxon>Dothideomycetes</taxon>
        <taxon>Pleosporomycetidae</taxon>
        <taxon>Pleosporales</taxon>
        <taxon>Massarineae</taxon>
        <taxon>Trematosphaeriaceae</taxon>
        <taxon>Trematosphaeria</taxon>
    </lineage>
</organism>
<feature type="transmembrane region" description="Helical" evidence="8">
    <location>
        <begin position="77"/>
        <end position="99"/>
    </location>
</feature>
<keyword evidence="3 6" id="KW-0812">Transmembrane</keyword>
<evidence type="ECO:0000313" key="10">
    <source>
        <dbReference type="Proteomes" id="UP000800094"/>
    </source>
</evidence>
<dbReference type="InterPro" id="IPR023271">
    <property type="entry name" value="Aquaporin-like"/>
</dbReference>
<name>A0A6A6J1L1_9PLEO</name>
<evidence type="ECO:0000256" key="5">
    <source>
        <dbReference type="ARBA" id="ARBA00023136"/>
    </source>
</evidence>
<dbReference type="GO" id="GO:0005886">
    <property type="term" value="C:plasma membrane"/>
    <property type="evidence" value="ECO:0007669"/>
    <property type="project" value="TreeGrafter"/>
</dbReference>
<comment type="similarity">
    <text evidence="2 6">Belongs to the MIP/aquaporin (TC 1.A.8) family.</text>
</comment>